<dbReference type="SUPFAM" id="SSF56925">
    <property type="entry name" value="OMPA-like"/>
    <property type="match status" value="1"/>
</dbReference>
<evidence type="ECO:0000313" key="5">
    <source>
        <dbReference type="Proteomes" id="UP000605013"/>
    </source>
</evidence>
<dbReference type="Proteomes" id="UP000605013">
    <property type="component" value="Unassembled WGS sequence"/>
</dbReference>
<keyword evidence="1 2" id="KW-0732">Signal</keyword>
<evidence type="ECO:0000256" key="1">
    <source>
        <dbReference type="ARBA" id="ARBA00022729"/>
    </source>
</evidence>
<feature type="signal peptide" evidence="2">
    <location>
        <begin position="1"/>
        <end position="21"/>
    </location>
</feature>
<sequence>MKKQFALLGLLLIAVVGYSQEVEEPSFYLLKGNVIVEGMIGYSNDTDARSGADLSEYIINPKAGYLFGDDFAVGLDLSYQHTEESDDDTEKNIEETITAGLFLRYYFLDLGKRFKVYGELGGDYVKLEGGFESNTQKATGFQVGLNLGVNYFVKDNIAISFVLSDVANYRSLNNEAYYIGDDLVSEEGNTNSLNVDLNVFNNFFQTAQFGVMFKF</sequence>
<dbReference type="RefSeq" id="WP_028291081.1">
    <property type="nucleotide sequence ID" value="NZ_JAEMEF010000004.1"/>
</dbReference>
<name>A0ABS1WKG8_9FLAO</name>
<accession>A0ABS1WKG8</accession>
<evidence type="ECO:0000256" key="2">
    <source>
        <dbReference type="SAM" id="SignalP"/>
    </source>
</evidence>
<dbReference type="Pfam" id="PF13505">
    <property type="entry name" value="OMP_b-brl"/>
    <property type="match status" value="1"/>
</dbReference>
<dbReference type="EMBL" id="JAEMEF010000004">
    <property type="protein sequence ID" value="MBL7559568.1"/>
    <property type="molecule type" value="Genomic_DNA"/>
</dbReference>
<proteinExistence type="predicted"/>
<dbReference type="InterPro" id="IPR027385">
    <property type="entry name" value="Beta-barrel_OMP"/>
</dbReference>
<dbReference type="Gene3D" id="2.40.160.20">
    <property type="match status" value="1"/>
</dbReference>
<keyword evidence="5" id="KW-1185">Reference proteome</keyword>
<comment type="caution">
    <text evidence="4">The sequence shown here is derived from an EMBL/GenBank/DDBJ whole genome shotgun (WGS) entry which is preliminary data.</text>
</comment>
<dbReference type="InterPro" id="IPR011250">
    <property type="entry name" value="OMP/PagP_B-barrel"/>
</dbReference>
<protein>
    <submittedName>
        <fullName evidence="4">Outer membrane beta-barrel protein</fullName>
    </submittedName>
</protein>
<evidence type="ECO:0000259" key="3">
    <source>
        <dbReference type="Pfam" id="PF13505"/>
    </source>
</evidence>
<gene>
    <name evidence="4" type="ORF">JAO71_07110</name>
</gene>
<evidence type="ECO:0000313" key="4">
    <source>
        <dbReference type="EMBL" id="MBL7559568.1"/>
    </source>
</evidence>
<feature type="domain" description="Outer membrane protein beta-barrel" evidence="3">
    <location>
        <begin position="32"/>
        <end position="179"/>
    </location>
</feature>
<reference evidence="4 5" key="1">
    <citation type="submission" date="2020-12" db="EMBL/GenBank/DDBJ databases">
        <title>Olleya sediminilitoris sp. nov., isolated from a tidal flat.</title>
        <authorList>
            <person name="Park S."/>
            <person name="Yoon J.-H."/>
        </authorList>
    </citation>
    <scope>NUCLEOTIDE SEQUENCE [LARGE SCALE GENOMIC DNA]</scope>
    <source>
        <strain evidence="4 5">YSTF-M6</strain>
    </source>
</reference>
<organism evidence="4 5">
    <name type="scientific">Olleya sediminilitoris</name>
    <dbReference type="NCBI Taxonomy" id="2795739"/>
    <lineage>
        <taxon>Bacteria</taxon>
        <taxon>Pseudomonadati</taxon>
        <taxon>Bacteroidota</taxon>
        <taxon>Flavobacteriia</taxon>
        <taxon>Flavobacteriales</taxon>
        <taxon>Flavobacteriaceae</taxon>
    </lineage>
</organism>
<feature type="chain" id="PRO_5045677009" evidence="2">
    <location>
        <begin position="22"/>
        <end position="215"/>
    </location>
</feature>